<protein>
    <submittedName>
        <fullName evidence="6">Cyclase/dehydrase</fullName>
    </submittedName>
</protein>
<dbReference type="Pfam" id="PF03364">
    <property type="entry name" value="Polyketide_cyc"/>
    <property type="match status" value="1"/>
</dbReference>
<dbReference type="Gene3D" id="3.30.530.20">
    <property type="match status" value="1"/>
</dbReference>
<evidence type="ECO:0000256" key="1">
    <source>
        <dbReference type="ARBA" id="ARBA00006885"/>
    </source>
</evidence>
<evidence type="ECO:0000313" key="7">
    <source>
        <dbReference type="Proteomes" id="UP000070501"/>
    </source>
</evidence>
<evidence type="ECO:0000259" key="5">
    <source>
        <dbReference type="Pfam" id="PF03364"/>
    </source>
</evidence>
<feature type="region of interest" description="Disordered" evidence="4">
    <location>
        <begin position="80"/>
        <end position="127"/>
    </location>
</feature>
<feature type="compositionally biased region" description="Polar residues" evidence="4">
    <location>
        <begin position="110"/>
        <end position="127"/>
    </location>
</feature>
<dbReference type="OrthoDB" id="292693at2759"/>
<dbReference type="InterPro" id="IPR044996">
    <property type="entry name" value="COQ10-like"/>
</dbReference>
<dbReference type="InParanoid" id="A0A136J7M3"/>
<feature type="region of interest" description="Disordered" evidence="4">
    <location>
        <begin position="25"/>
        <end position="44"/>
    </location>
</feature>
<feature type="compositionally biased region" description="Low complexity" evidence="4">
    <location>
        <begin position="85"/>
        <end position="102"/>
    </location>
</feature>
<dbReference type="EMBL" id="KQ964248">
    <property type="protein sequence ID" value="KXJ93152.1"/>
    <property type="molecule type" value="Genomic_DNA"/>
</dbReference>
<dbReference type="GO" id="GO:0005739">
    <property type="term" value="C:mitochondrion"/>
    <property type="evidence" value="ECO:0007669"/>
    <property type="project" value="TreeGrafter"/>
</dbReference>
<reference evidence="7" key="1">
    <citation type="submission" date="2016-02" db="EMBL/GenBank/DDBJ databases">
        <title>Draft genome sequence of Microdochium bolleyi, a fungal endophyte of beachgrass.</title>
        <authorList>
            <consortium name="DOE Joint Genome Institute"/>
            <person name="David A.S."/>
            <person name="May G."/>
            <person name="Haridas S."/>
            <person name="Lim J."/>
            <person name="Wang M."/>
            <person name="Labutti K."/>
            <person name="Lipzen A."/>
            <person name="Barry K."/>
            <person name="Grigoriev I.V."/>
        </authorList>
    </citation>
    <scope>NUCLEOTIDE SEQUENCE [LARGE SCALE GENOMIC DNA]</scope>
    <source>
        <strain evidence="7">J235TASD1</strain>
    </source>
</reference>
<dbReference type="CDD" id="cd07813">
    <property type="entry name" value="COQ10p_like"/>
    <property type="match status" value="1"/>
</dbReference>
<comment type="function">
    <text evidence="3">Required for the function of coenzyme Q in the respiratory chain. May serve as a chaperone or may be involved in the transport of Q6 from its site of synthesis to the catalytic sites of the respiratory complexes.</text>
</comment>
<dbReference type="Proteomes" id="UP000070501">
    <property type="component" value="Unassembled WGS sequence"/>
</dbReference>
<proteinExistence type="inferred from homology"/>
<keyword evidence="7" id="KW-1185">Reference proteome</keyword>
<sequence length="267" mass="29260">MSIRTPIRTLPARLHNAALAATTQAGPRRTFFSSPPPQTLTAERTLPYPASRVYDLIADVDSYTQFLPYCKVARVTAWTDPRPYTPSTSTSTSTSSAASAPTETPPPPVDSSNTTASDALDPLSTQTVRRWPTRADLTAGWGGFEETYTSRLFCIPGRYVEAISGDARTEIPTSLLREHGLSDPGPLPDPAHNSNSGVFRSLVTRWTVTPDDARTRRDMYQHEWTTVRLDIRFAFANPLYAAVSSAVADKVAPVMIDAFDARARDIL</sequence>
<dbReference type="PANTHER" id="PTHR12901">
    <property type="entry name" value="SPERM PROTEIN HOMOLOG"/>
    <property type="match status" value="1"/>
</dbReference>
<dbReference type="InterPro" id="IPR005031">
    <property type="entry name" value="COQ10_START"/>
</dbReference>
<evidence type="ECO:0000256" key="3">
    <source>
        <dbReference type="ARBA" id="ARBA00024947"/>
    </source>
</evidence>
<feature type="non-terminal residue" evidence="6">
    <location>
        <position position="267"/>
    </location>
</feature>
<comment type="similarity">
    <text evidence="1">Belongs to the COQ10 family.</text>
</comment>
<evidence type="ECO:0000256" key="2">
    <source>
        <dbReference type="ARBA" id="ARBA00011814"/>
    </source>
</evidence>
<comment type="subunit">
    <text evidence="2">Interacts with coenzyme Q.</text>
</comment>
<evidence type="ECO:0000313" key="6">
    <source>
        <dbReference type="EMBL" id="KXJ93152.1"/>
    </source>
</evidence>
<feature type="domain" description="Coenzyme Q-binding protein COQ10 START" evidence="5">
    <location>
        <begin position="46"/>
        <end position="259"/>
    </location>
</feature>
<dbReference type="GO" id="GO:0048039">
    <property type="term" value="F:ubiquinone binding"/>
    <property type="evidence" value="ECO:0007669"/>
    <property type="project" value="InterPro"/>
</dbReference>
<dbReference type="GO" id="GO:0045333">
    <property type="term" value="P:cellular respiration"/>
    <property type="evidence" value="ECO:0007669"/>
    <property type="project" value="InterPro"/>
</dbReference>
<accession>A0A136J7M3</accession>
<dbReference type="STRING" id="196109.A0A136J7M3"/>
<gene>
    <name evidence="6" type="ORF">Micbo1qcDRAFT_161093</name>
</gene>
<dbReference type="SUPFAM" id="SSF55961">
    <property type="entry name" value="Bet v1-like"/>
    <property type="match status" value="2"/>
</dbReference>
<evidence type="ECO:0000256" key="4">
    <source>
        <dbReference type="SAM" id="MobiDB-lite"/>
    </source>
</evidence>
<organism evidence="6 7">
    <name type="scientific">Microdochium bolleyi</name>
    <dbReference type="NCBI Taxonomy" id="196109"/>
    <lineage>
        <taxon>Eukaryota</taxon>
        <taxon>Fungi</taxon>
        <taxon>Dikarya</taxon>
        <taxon>Ascomycota</taxon>
        <taxon>Pezizomycotina</taxon>
        <taxon>Sordariomycetes</taxon>
        <taxon>Xylariomycetidae</taxon>
        <taxon>Xylariales</taxon>
        <taxon>Microdochiaceae</taxon>
        <taxon>Microdochium</taxon>
    </lineage>
</organism>
<dbReference type="PANTHER" id="PTHR12901:SF10">
    <property type="entry name" value="COENZYME Q-BINDING PROTEIN COQ10, MITOCHONDRIAL"/>
    <property type="match status" value="1"/>
</dbReference>
<dbReference type="InterPro" id="IPR023393">
    <property type="entry name" value="START-like_dom_sf"/>
</dbReference>
<dbReference type="AlphaFoldDB" id="A0A136J7M3"/>
<name>A0A136J7M3_9PEZI</name>